<evidence type="ECO:0000256" key="3">
    <source>
        <dbReference type="ARBA" id="ARBA00022475"/>
    </source>
</evidence>
<dbReference type="FunFam" id="3.40.50.300:FF:000221">
    <property type="entry name" value="Multidrug ABC transporter ATP-binding protein"/>
    <property type="match status" value="1"/>
</dbReference>
<feature type="transmembrane region" description="Helical" evidence="9">
    <location>
        <begin position="224"/>
        <end position="253"/>
    </location>
</feature>
<keyword evidence="6 12" id="KW-0067">ATP-binding</keyword>
<dbReference type="SMART" id="SM00382">
    <property type="entry name" value="AAA"/>
    <property type="match status" value="1"/>
</dbReference>
<dbReference type="GO" id="GO:0016887">
    <property type="term" value="F:ATP hydrolysis activity"/>
    <property type="evidence" value="ECO:0007669"/>
    <property type="project" value="InterPro"/>
</dbReference>
<proteinExistence type="predicted"/>
<evidence type="ECO:0000256" key="4">
    <source>
        <dbReference type="ARBA" id="ARBA00022692"/>
    </source>
</evidence>
<evidence type="ECO:0000256" key="2">
    <source>
        <dbReference type="ARBA" id="ARBA00022448"/>
    </source>
</evidence>
<dbReference type="InterPro" id="IPR003439">
    <property type="entry name" value="ABC_transporter-like_ATP-bd"/>
</dbReference>
<gene>
    <name evidence="12" type="ORF">ENS64_16470</name>
</gene>
<keyword evidence="7 9" id="KW-1133">Transmembrane helix</keyword>
<dbReference type="GO" id="GO:0005886">
    <property type="term" value="C:plasma membrane"/>
    <property type="evidence" value="ECO:0007669"/>
    <property type="project" value="UniProtKB-SubCell"/>
</dbReference>
<comment type="caution">
    <text evidence="12">The sequence shown here is derived from an EMBL/GenBank/DDBJ whole genome shotgun (WGS) entry which is preliminary data.</text>
</comment>
<reference evidence="12" key="1">
    <citation type="journal article" date="2020" name="mSystems">
        <title>Genome- and Community-Level Interaction Insights into Carbon Utilization and Element Cycling Functions of Hydrothermarchaeota in Hydrothermal Sediment.</title>
        <authorList>
            <person name="Zhou Z."/>
            <person name="Liu Y."/>
            <person name="Xu W."/>
            <person name="Pan J."/>
            <person name="Luo Z.H."/>
            <person name="Li M."/>
        </authorList>
    </citation>
    <scope>NUCLEOTIDE SEQUENCE [LARGE SCALE GENOMIC DNA]</scope>
    <source>
        <strain evidence="12">SpSt-508</strain>
    </source>
</reference>
<name>A0A7C4QQN8_9PLAN</name>
<evidence type="ECO:0000259" key="11">
    <source>
        <dbReference type="PROSITE" id="PS50929"/>
    </source>
</evidence>
<dbReference type="Gene3D" id="3.40.50.300">
    <property type="entry name" value="P-loop containing nucleotide triphosphate hydrolases"/>
    <property type="match status" value="1"/>
</dbReference>
<dbReference type="Gene3D" id="1.20.1560.10">
    <property type="entry name" value="ABC transporter type 1, transmembrane domain"/>
    <property type="match status" value="1"/>
</dbReference>
<dbReference type="InterPro" id="IPR027417">
    <property type="entry name" value="P-loop_NTPase"/>
</dbReference>
<dbReference type="PROSITE" id="PS00211">
    <property type="entry name" value="ABC_TRANSPORTER_1"/>
    <property type="match status" value="1"/>
</dbReference>
<dbReference type="GO" id="GO:0140359">
    <property type="term" value="F:ABC-type transporter activity"/>
    <property type="evidence" value="ECO:0007669"/>
    <property type="project" value="InterPro"/>
</dbReference>
<dbReference type="PROSITE" id="PS50893">
    <property type="entry name" value="ABC_TRANSPORTER_2"/>
    <property type="match status" value="1"/>
</dbReference>
<keyword evidence="3" id="KW-1003">Cell membrane</keyword>
<accession>A0A7C4QQN8</accession>
<feature type="domain" description="ABC transporter" evidence="10">
    <location>
        <begin position="427"/>
        <end position="670"/>
    </location>
</feature>
<evidence type="ECO:0000256" key="1">
    <source>
        <dbReference type="ARBA" id="ARBA00004651"/>
    </source>
</evidence>
<dbReference type="InterPro" id="IPR039421">
    <property type="entry name" value="Type_1_exporter"/>
</dbReference>
<dbReference type="SUPFAM" id="SSF52540">
    <property type="entry name" value="P-loop containing nucleoside triphosphate hydrolases"/>
    <property type="match status" value="1"/>
</dbReference>
<keyword evidence="5" id="KW-0547">Nucleotide-binding</keyword>
<protein>
    <submittedName>
        <fullName evidence="12">ABC transporter ATP-binding protein</fullName>
    </submittedName>
</protein>
<dbReference type="EMBL" id="DSVQ01000018">
    <property type="protein sequence ID" value="HGT40840.1"/>
    <property type="molecule type" value="Genomic_DNA"/>
</dbReference>
<dbReference type="PROSITE" id="PS50929">
    <property type="entry name" value="ABC_TM1F"/>
    <property type="match status" value="1"/>
</dbReference>
<keyword evidence="8 9" id="KW-0472">Membrane</keyword>
<dbReference type="SUPFAM" id="SSF90123">
    <property type="entry name" value="ABC transporter transmembrane region"/>
    <property type="match status" value="1"/>
</dbReference>
<evidence type="ECO:0000256" key="6">
    <source>
        <dbReference type="ARBA" id="ARBA00022840"/>
    </source>
</evidence>
<dbReference type="Pfam" id="PF00005">
    <property type="entry name" value="ABC_tran"/>
    <property type="match status" value="1"/>
</dbReference>
<dbReference type="InterPro" id="IPR017871">
    <property type="entry name" value="ABC_transporter-like_CS"/>
</dbReference>
<evidence type="ECO:0000313" key="12">
    <source>
        <dbReference type="EMBL" id="HGT40840.1"/>
    </source>
</evidence>
<dbReference type="InterPro" id="IPR011527">
    <property type="entry name" value="ABC1_TM_dom"/>
</dbReference>
<dbReference type="AlphaFoldDB" id="A0A7C4QQN8"/>
<evidence type="ECO:0000256" key="9">
    <source>
        <dbReference type="SAM" id="Phobius"/>
    </source>
</evidence>
<dbReference type="Pfam" id="PF00664">
    <property type="entry name" value="ABC_membrane"/>
    <property type="match status" value="1"/>
</dbReference>
<keyword evidence="4 9" id="KW-0812">Transmembrane</keyword>
<dbReference type="PANTHER" id="PTHR24221:SF654">
    <property type="entry name" value="ATP-BINDING CASSETTE SUB-FAMILY B MEMBER 6"/>
    <property type="match status" value="1"/>
</dbReference>
<dbReference type="InterPro" id="IPR036640">
    <property type="entry name" value="ABC1_TM_sf"/>
</dbReference>
<dbReference type="GO" id="GO:0034040">
    <property type="term" value="F:ATPase-coupled lipid transmembrane transporter activity"/>
    <property type="evidence" value="ECO:0007669"/>
    <property type="project" value="TreeGrafter"/>
</dbReference>
<dbReference type="InterPro" id="IPR003593">
    <property type="entry name" value="AAA+_ATPase"/>
</dbReference>
<feature type="transmembrane region" description="Helical" evidence="9">
    <location>
        <begin position="132"/>
        <end position="152"/>
    </location>
</feature>
<sequence length="676" mass="75955">MTHWWRLARFLWPYRRRVALSLVCGALGAALWGVELLLTFPVVTVFVEGKTLAGYVAEQTAESLRQTQAWRAALEGVTRALEDLPDEAGERRLQLLREQARSQRHLNAEAWKLWWLSWAETHLLPYLPVQPFHLLLVLFGLLIVATFVKGLCSFLQDVLASGVAERCVIDLRRMIFRRLLHRDPQSVELDSPPRLLSALTFDLQGLAHGLTIVGGRVIREPLKAAACVVAAFGVNWQLTSLSLLFVPLAAWLFHRFGQRLRAAVHRLLDTMARIYKFLEQTFCNLRVVLAYHLEGPFRREFLRKNRDFYRHSLKIVKVDALTNPATESLGMTAVVVAVLPGAYLVLRETTSIWGVKLASEPMSVAELTTLYTLLAGVLDPLRKFSKYFTTIKQCGSVLERTFRLLDQPSLVPQSPTPQFLPPLRHTIEFRDVCLRYAAADAGLSERTSALNGLSLQIRAGETVAIVGPNGCGKSTLLGLLPRFYDPTSGSVLIDGVDVRDVRLAELRRQLAWVPQDCVLFDDTIAENIRYGRPDAAPAEIRDAARRAYVSEFADRWPLGLETRVGEGGRELSGGQRQRVALARAILRDPRILLLDEPTAAVDAQSERLIHESLREFVQGRTTLLVTHQLGQAVLQYVDRIVVLDRGRVLGIGRHEELQETCPLYCQLFVPRATRAA</sequence>
<comment type="subcellular location">
    <subcellularLocation>
        <location evidence="1">Cell membrane</location>
        <topology evidence="1">Multi-pass membrane protein</topology>
    </subcellularLocation>
</comment>
<keyword evidence="2" id="KW-0813">Transport</keyword>
<evidence type="ECO:0000256" key="7">
    <source>
        <dbReference type="ARBA" id="ARBA00022989"/>
    </source>
</evidence>
<feature type="domain" description="ABC transmembrane type-1" evidence="11">
    <location>
        <begin position="114"/>
        <end position="393"/>
    </location>
</feature>
<evidence type="ECO:0000256" key="5">
    <source>
        <dbReference type="ARBA" id="ARBA00022741"/>
    </source>
</evidence>
<organism evidence="12">
    <name type="scientific">Schlesneria paludicola</name>
    <dbReference type="NCBI Taxonomy" id="360056"/>
    <lineage>
        <taxon>Bacteria</taxon>
        <taxon>Pseudomonadati</taxon>
        <taxon>Planctomycetota</taxon>
        <taxon>Planctomycetia</taxon>
        <taxon>Planctomycetales</taxon>
        <taxon>Planctomycetaceae</taxon>
        <taxon>Schlesneria</taxon>
    </lineage>
</organism>
<evidence type="ECO:0000259" key="10">
    <source>
        <dbReference type="PROSITE" id="PS50893"/>
    </source>
</evidence>
<dbReference type="PANTHER" id="PTHR24221">
    <property type="entry name" value="ATP-BINDING CASSETTE SUB-FAMILY B"/>
    <property type="match status" value="1"/>
</dbReference>
<evidence type="ECO:0000256" key="8">
    <source>
        <dbReference type="ARBA" id="ARBA00023136"/>
    </source>
</evidence>
<dbReference type="GO" id="GO:0005524">
    <property type="term" value="F:ATP binding"/>
    <property type="evidence" value="ECO:0007669"/>
    <property type="project" value="UniProtKB-KW"/>
</dbReference>